<dbReference type="STRING" id="685588.A0A067TYT6"/>
<gene>
    <name evidence="2" type="ORF">GALMADRAFT_56123</name>
</gene>
<protein>
    <recommendedName>
        <fullName evidence="1">DUF4470 domain-containing protein</fullName>
    </recommendedName>
</protein>
<dbReference type="EMBL" id="KL142368">
    <property type="protein sequence ID" value="KDR84228.1"/>
    <property type="molecule type" value="Genomic_DNA"/>
</dbReference>
<dbReference type="AlphaFoldDB" id="A0A067TYT6"/>
<reference evidence="3" key="1">
    <citation type="journal article" date="2014" name="Proc. Natl. Acad. Sci. U.S.A.">
        <title>Extensive sampling of basidiomycete genomes demonstrates inadequacy of the white-rot/brown-rot paradigm for wood decay fungi.</title>
        <authorList>
            <person name="Riley R."/>
            <person name="Salamov A.A."/>
            <person name="Brown D.W."/>
            <person name="Nagy L.G."/>
            <person name="Floudas D."/>
            <person name="Held B.W."/>
            <person name="Levasseur A."/>
            <person name="Lombard V."/>
            <person name="Morin E."/>
            <person name="Otillar R."/>
            <person name="Lindquist E.A."/>
            <person name="Sun H."/>
            <person name="LaButti K.M."/>
            <person name="Schmutz J."/>
            <person name="Jabbour D."/>
            <person name="Luo H."/>
            <person name="Baker S.E."/>
            <person name="Pisabarro A.G."/>
            <person name="Walton J.D."/>
            <person name="Blanchette R.A."/>
            <person name="Henrissat B."/>
            <person name="Martin F."/>
            <person name="Cullen D."/>
            <person name="Hibbett D.S."/>
            <person name="Grigoriev I.V."/>
        </authorList>
    </citation>
    <scope>NUCLEOTIDE SEQUENCE [LARGE SCALE GENOMIC DNA]</scope>
    <source>
        <strain evidence="3">CBS 339.88</strain>
    </source>
</reference>
<keyword evidence="3" id="KW-1185">Reference proteome</keyword>
<dbReference type="HOGENOM" id="CLU_007974_0_1_1"/>
<evidence type="ECO:0000259" key="1">
    <source>
        <dbReference type="Pfam" id="PF14737"/>
    </source>
</evidence>
<proteinExistence type="predicted"/>
<name>A0A067TYT6_GALM3</name>
<dbReference type="Proteomes" id="UP000027222">
    <property type="component" value="Unassembled WGS sequence"/>
</dbReference>
<sequence length="1149" mass="128696">MAHPVLWPKKTFFYPVGNTPPFCLTQELAPEENAEILLVACGDPRSILYTVHVDLAPQYRPLDITCCDWEPAVLARNILLFTMIADGVAPAHAWAIFYHFFLDQKSYDVLLTQCRALVETSSNMKAWKASKYHGYLRFCTDHSLAEIRRHWSLYLETDNLSDADKKDLRASFISGMKSVLDRHDGDVITSMRSAGPLFLSLVGHSAKSYTAFWSTGITQSNTSQPTSLPHTNPTFTYSLSGKRFNVHYGTDPLLSFHLAPALTSVKGVKTPLNIRTEDIVECAMGQFNSWYSSFQKRISAGLGSNITIRFFVGESLAFCQALHTCKEGKITKTGIYAHPWGGSQIDFDNDEYSCSPSPSAPVDFNVIETSNLTDHTGLLNVLLVTVPLLQRKACSVIYTNTLLRQGSDESSSSGLEDLAFGDIPTLSLMLGVAPSAYLSHFTTHSNKHELVTSSIMTSRQFHEFISWKIPTPVISGSTLSVNHCPVTLGCNAKALGDFFFNLYLRMFDEENLASNLHKITVSRVVKQSTVHYVRKSMALFLAFLKERVEVDWGLVMKHFIDLYASDRSLLVGSNNCQDLLCHLYMLNVYRDWQPFQSTFLERSRKPHDCFQGWSDIPSVVCVVLKVPRRQLKALEDIDPEEIGVPMLQCEMRGPSFHNIHSSIQLIFGDFTAHHAPVEPCIVISEDKKGWSGNSPLIVTFFLPSWVLLARAPRSFQVGLHVRSTPSTVHKVMPILGSTFTIYSTNLADSAHIQIVRNRPNIRDEINHLGSLPALPQTWRTDASPSRAVINFDASSTKAMSLTIRHSITDTEATASLSGGATVTTKQVSDTIVLANFKDYTQRFIFPFPIHGNQTKLRIARKSSYLEIEVPIRPNFEDFLDLSLNPFPVAQNNEIANLLNIHYINLDLPFALQFLGTQDKSRWLSTHLAMTWSEREKMIKKRPRQEDRGVLFNLKESIVTILIKNSGLHNEKYRPTIFGLSNPTNGVGVYALIFVNDIKLDLPSHTVVIDACVVPFYRKLMPKISSVLQKLTQVSFNQILTFEDEARAWKMLLPALAERCRTWKHSSACEYLQKGIPVTLDGLEESPLCSCGRGRNLGQFGKLSEWRALHPEATRIAIGPLFTASFMDSSLGSFMRDEHKKSSAAGASSV</sequence>
<accession>A0A067TYT6</accession>
<feature type="domain" description="DUF4470" evidence="1">
    <location>
        <begin position="15"/>
        <end position="102"/>
    </location>
</feature>
<dbReference type="Pfam" id="PF14737">
    <property type="entry name" value="DUF4470"/>
    <property type="match status" value="1"/>
</dbReference>
<dbReference type="InterPro" id="IPR027974">
    <property type="entry name" value="DUF4470"/>
</dbReference>
<organism evidence="2 3">
    <name type="scientific">Galerina marginata (strain CBS 339.88)</name>
    <dbReference type="NCBI Taxonomy" id="685588"/>
    <lineage>
        <taxon>Eukaryota</taxon>
        <taxon>Fungi</taxon>
        <taxon>Dikarya</taxon>
        <taxon>Basidiomycota</taxon>
        <taxon>Agaricomycotina</taxon>
        <taxon>Agaricomycetes</taxon>
        <taxon>Agaricomycetidae</taxon>
        <taxon>Agaricales</taxon>
        <taxon>Agaricineae</taxon>
        <taxon>Strophariaceae</taxon>
        <taxon>Galerina</taxon>
    </lineage>
</organism>
<dbReference type="OrthoDB" id="432970at2759"/>
<evidence type="ECO:0000313" key="2">
    <source>
        <dbReference type="EMBL" id="KDR84228.1"/>
    </source>
</evidence>
<evidence type="ECO:0000313" key="3">
    <source>
        <dbReference type="Proteomes" id="UP000027222"/>
    </source>
</evidence>